<accession>A0ABV6Q9M2</accession>
<dbReference type="PANTHER" id="PTHR43081:SF1">
    <property type="entry name" value="ADENYLATE CYCLASE, TERMINAL-DIFFERENTIATION SPECIFIC"/>
    <property type="match status" value="1"/>
</dbReference>
<dbReference type="Proteomes" id="UP001589832">
    <property type="component" value="Unassembled WGS sequence"/>
</dbReference>
<evidence type="ECO:0000256" key="1">
    <source>
        <dbReference type="SAM" id="Phobius"/>
    </source>
</evidence>
<reference evidence="3 4" key="1">
    <citation type="submission" date="2024-09" db="EMBL/GenBank/DDBJ databases">
        <authorList>
            <person name="Sun Q."/>
            <person name="Mori K."/>
        </authorList>
    </citation>
    <scope>NUCLEOTIDE SEQUENCE [LARGE SCALE GENOMIC DNA]</scope>
    <source>
        <strain evidence="3 4">NCAIM B.02481</strain>
    </source>
</reference>
<dbReference type="PROSITE" id="PS50125">
    <property type="entry name" value="GUANYLATE_CYCLASE_2"/>
    <property type="match status" value="1"/>
</dbReference>
<keyword evidence="4" id="KW-1185">Reference proteome</keyword>
<dbReference type="Gene3D" id="3.30.70.1230">
    <property type="entry name" value="Nucleotide cyclase"/>
    <property type="match status" value="1"/>
</dbReference>
<feature type="transmembrane region" description="Helical" evidence="1">
    <location>
        <begin position="130"/>
        <end position="155"/>
    </location>
</feature>
<feature type="transmembrane region" description="Helical" evidence="1">
    <location>
        <begin position="12"/>
        <end position="32"/>
    </location>
</feature>
<comment type="caution">
    <text evidence="3">The sequence shown here is derived from an EMBL/GenBank/DDBJ whole genome shotgun (WGS) entry which is preliminary data.</text>
</comment>
<dbReference type="EMBL" id="JBHLTQ010000005">
    <property type="protein sequence ID" value="MFC0604970.1"/>
    <property type="molecule type" value="Genomic_DNA"/>
</dbReference>
<dbReference type="InterPro" id="IPR050697">
    <property type="entry name" value="Adenylyl/Guanylyl_Cyclase_3/4"/>
</dbReference>
<gene>
    <name evidence="3" type="ORF">ACFFGA_10430</name>
</gene>
<dbReference type="CDD" id="cd07302">
    <property type="entry name" value="CHD"/>
    <property type="match status" value="1"/>
</dbReference>
<feature type="transmembrane region" description="Helical" evidence="1">
    <location>
        <begin position="52"/>
        <end position="72"/>
    </location>
</feature>
<feature type="domain" description="Guanylate cyclase" evidence="2">
    <location>
        <begin position="183"/>
        <end position="312"/>
    </location>
</feature>
<dbReference type="Pfam" id="PF00211">
    <property type="entry name" value="Guanylate_cyc"/>
    <property type="match status" value="1"/>
</dbReference>
<sequence length="361" mass="41432">MISARFKRLLSQILPIGLIWLLTGWVFLWTEYAIIGAQQNTPATAITITPKIIVFASLSIILVGFFVGVIEFTFINKRFQSYSFLVKLIGKFLFYVLLMEFVILVTYMVAASIELETTIFSFAIWDKYQLFFFSITHVSTMIQLGFSLMLTLFYVEISENLGHSVLVNFFMGRYHKPQSETRLFMFSDMKSSTQIAETLGHYTYFEFLKCYYNDLSDAILKHQGEVYQYVGDEIVISWQQKTKGFAQLSLKCFFEMKQHLEQRKTYYMECFGVCPDFKASLHIGEVTTGEIGALKKAIFFTGDVLNTTARMQAECTTYNVDLIVSKAVVDLIPNSERYVFKSLGKAVLRGKSETLELFTVG</sequence>
<keyword evidence="1" id="KW-0812">Transmembrane</keyword>
<evidence type="ECO:0000259" key="2">
    <source>
        <dbReference type="PROSITE" id="PS50125"/>
    </source>
</evidence>
<organism evidence="3 4">
    <name type="scientific">Winogradskyella pulchriflava</name>
    <dbReference type="NCBI Taxonomy" id="1110688"/>
    <lineage>
        <taxon>Bacteria</taxon>
        <taxon>Pseudomonadati</taxon>
        <taxon>Bacteroidota</taxon>
        <taxon>Flavobacteriia</taxon>
        <taxon>Flavobacteriales</taxon>
        <taxon>Flavobacteriaceae</taxon>
        <taxon>Winogradskyella</taxon>
    </lineage>
</organism>
<dbReference type="RefSeq" id="WP_386063516.1">
    <property type="nucleotide sequence ID" value="NZ_JBHLTQ010000005.1"/>
</dbReference>
<name>A0ABV6Q9M2_9FLAO</name>
<dbReference type="SUPFAM" id="SSF55073">
    <property type="entry name" value="Nucleotide cyclase"/>
    <property type="match status" value="1"/>
</dbReference>
<evidence type="ECO:0000313" key="3">
    <source>
        <dbReference type="EMBL" id="MFC0604970.1"/>
    </source>
</evidence>
<dbReference type="InterPro" id="IPR001054">
    <property type="entry name" value="A/G_cyclase"/>
</dbReference>
<keyword evidence="1" id="KW-0472">Membrane</keyword>
<feature type="transmembrane region" description="Helical" evidence="1">
    <location>
        <begin position="92"/>
        <end position="110"/>
    </location>
</feature>
<evidence type="ECO:0000313" key="4">
    <source>
        <dbReference type="Proteomes" id="UP001589832"/>
    </source>
</evidence>
<dbReference type="PANTHER" id="PTHR43081">
    <property type="entry name" value="ADENYLATE CYCLASE, TERMINAL-DIFFERENTIATION SPECIFIC-RELATED"/>
    <property type="match status" value="1"/>
</dbReference>
<protein>
    <submittedName>
        <fullName evidence="3">Adenylate/guanylate cyclase domain-containing protein</fullName>
    </submittedName>
</protein>
<proteinExistence type="predicted"/>
<dbReference type="InterPro" id="IPR029787">
    <property type="entry name" value="Nucleotide_cyclase"/>
</dbReference>
<keyword evidence="1" id="KW-1133">Transmembrane helix</keyword>